<dbReference type="Proteomes" id="UP000294963">
    <property type="component" value="Unassembled WGS sequence"/>
</dbReference>
<evidence type="ECO:0000259" key="2">
    <source>
        <dbReference type="Pfam" id="PF23572"/>
    </source>
</evidence>
<name>A0A4R1XA30_ACICA</name>
<dbReference type="AlphaFoldDB" id="A0A4R1XA30"/>
<dbReference type="PANTHER" id="PTHR31901:SF9">
    <property type="entry name" value="GH3 DOMAIN-CONTAINING PROTEIN"/>
    <property type="match status" value="1"/>
</dbReference>
<dbReference type="Pfam" id="PF03321">
    <property type="entry name" value="GH3"/>
    <property type="match status" value="1"/>
</dbReference>
<feature type="domain" description="GH3 middle" evidence="1">
    <location>
        <begin position="324"/>
        <end position="390"/>
    </location>
</feature>
<dbReference type="InterPro" id="IPR004993">
    <property type="entry name" value="GH3"/>
</dbReference>
<dbReference type="Pfam" id="PF23571">
    <property type="entry name" value="GH3_M"/>
    <property type="match status" value="1"/>
</dbReference>
<evidence type="ECO:0000259" key="1">
    <source>
        <dbReference type="Pfam" id="PF23571"/>
    </source>
</evidence>
<sequence length="516" mass="59198">MKIMTLLAHWVMRQASKAATKRFTQQTGQLEHVQRQKLATLLAMVEKKKLSYEEFCRRYPLTRYADWRGKIETSRRLGINIMGQSKIVRFQPTSGSSEALKFIPYTPMFLKELDQAIGLWLNRLYHQHPRLARATHYWSISWLPESQRRVLKNANLNDDSALLSFSKRLMSRMTQAVPNEVAYAETAEAAMFATAVYLVADANLGMISVWSPTFALQLIEIIESQQVQIAEVLSTGQWQQPGLSHLKAPKAPRRARVLKQLDFQQQHVWQKLWPKLCLISSWDTASAEQWAQELRAKMPKINFEAKGLWATEGVVTIPYGNCFPLMYQSHFYEFLKADGKTVLAAWQLQQGDVVSPVISTGSGLMRYVIDDEIEVTGFLNQVPCFKFLGRKLTVDMVGEKLDHQTAVQILQQFQHQDYRPMSLIGVERAKGKKPHYILLSDGDNAKQPSAAQLERLLKQNFHYELARDLGQLDPAQVLHVEDAWDYYKRLAMHNGMIEGNIKPEPLKKIKTNLEVV</sequence>
<dbReference type="GO" id="GO:0005737">
    <property type="term" value="C:cytoplasm"/>
    <property type="evidence" value="ECO:0007669"/>
    <property type="project" value="TreeGrafter"/>
</dbReference>
<protein>
    <submittedName>
        <fullName evidence="3">GH3 auxin-responsive promoter</fullName>
    </submittedName>
</protein>
<evidence type="ECO:0000313" key="4">
    <source>
        <dbReference type="Proteomes" id="UP000294963"/>
    </source>
</evidence>
<keyword evidence="4" id="KW-1185">Reference proteome</keyword>
<dbReference type="InterPro" id="IPR055377">
    <property type="entry name" value="GH3_M"/>
</dbReference>
<reference evidence="3 4" key="1">
    <citation type="submission" date="2019-03" db="EMBL/GenBank/DDBJ databases">
        <title>Genomic analyses of the natural microbiome of Caenorhabditis elegans.</title>
        <authorList>
            <person name="Samuel B."/>
        </authorList>
    </citation>
    <scope>NUCLEOTIDE SEQUENCE [LARGE SCALE GENOMIC DNA]</scope>
    <source>
        <strain evidence="3 4">JUb89</strain>
    </source>
</reference>
<gene>
    <name evidence="3" type="ORF">EC844_13234</name>
</gene>
<accession>A0A4R1XA30</accession>
<dbReference type="EMBL" id="SLVJ01000032">
    <property type="protein sequence ID" value="TCM60507.1"/>
    <property type="molecule type" value="Genomic_DNA"/>
</dbReference>
<dbReference type="OrthoDB" id="9807441at2"/>
<evidence type="ECO:0000313" key="3">
    <source>
        <dbReference type="EMBL" id="TCM60507.1"/>
    </source>
</evidence>
<comment type="caution">
    <text evidence="3">The sequence shown here is derived from an EMBL/GenBank/DDBJ whole genome shotgun (WGS) entry which is preliminary data.</text>
</comment>
<feature type="domain" description="GH3 C-terminal" evidence="2">
    <location>
        <begin position="428"/>
        <end position="504"/>
    </location>
</feature>
<dbReference type="PANTHER" id="PTHR31901">
    <property type="entry name" value="GH3 DOMAIN-CONTAINING PROTEIN"/>
    <property type="match status" value="1"/>
</dbReference>
<organism evidence="3 4">
    <name type="scientific">Acinetobacter calcoaceticus</name>
    <dbReference type="NCBI Taxonomy" id="471"/>
    <lineage>
        <taxon>Bacteria</taxon>
        <taxon>Pseudomonadati</taxon>
        <taxon>Pseudomonadota</taxon>
        <taxon>Gammaproteobacteria</taxon>
        <taxon>Moraxellales</taxon>
        <taxon>Moraxellaceae</taxon>
        <taxon>Acinetobacter</taxon>
        <taxon>Acinetobacter calcoaceticus/baumannii complex</taxon>
    </lineage>
</organism>
<dbReference type="GO" id="GO:0016881">
    <property type="term" value="F:acid-amino acid ligase activity"/>
    <property type="evidence" value="ECO:0007669"/>
    <property type="project" value="TreeGrafter"/>
</dbReference>
<dbReference type="InterPro" id="IPR055378">
    <property type="entry name" value="GH3_C"/>
</dbReference>
<proteinExistence type="predicted"/>
<dbReference type="Pfam" id="PF23572">
    <property type="entry name" value="GH3_C"/>
    <property type="match status" value="1"/>
</dbReference>